<name>D1A321_THECD</name>
<gene>
    <name evidence="3" type="ordered locus">Tcur_4264</name>
</gene>
<proteinExistence type="predicted"/>
<evidence type="ECO:0000256" key="1">
    <source>
        <dbReference type="SAM" id="MobiDB-lite"/>
    </source>
</evidence>
<dbReference type="EMBL" id="CP001738">
    <property type="protein sequence ID" value="ACY99791.1"/>
    <property type="molecule type" value="Genomic_DNA"/>
</dbReference>
<feature type="transmembrane region" description="Helical" evidence="2">
    <location>
        <begin position="128"/>
        <end position="150"/>
    </location>
</feature>
<feature type="compositionally biased region" description="Low complexity" evidence="1">
    <location>
        <begin position="76"/>
        <end position="95"/>
    </location>
</feature>
<keyword evidence="2" id="KW-0812">Transmembrane</keyword>
<evidence type="ECO:0000256" key="2">
    <source>
        <dbReference type="SAM" id="Phobius"/>
    </source>
</evidence>
<dbReference type="STRING" id="471852.Tcur_4264"/>
<keyword evidence="2" id="KW-0472">Membrane</keyword>
<feature type="compositionally biased region" description="Low complexity" evidence="1">
    <location>
        <begin position="161"/>
        <end position="177"/>
    </location>
</feature>
<dbReference type="AlphaFoldDB" id="D1A321"/>
<keyword evidence="2" id="KW-1133">Transmembrane helix</keyword>
<feature type="region of interest" description="Disordered" evidence="1">
    <location>
        <begin position="1"/>
        <end position="121"/>
    </location>
</feature>
<reference evidence="3 4" key="1">
    <citation type="journal article" date="2011" name="Stand. Genomic Sci.">
        <title>Complete genome sequence of Thermomonospora curvata type strain (B9).</title>
        <authorList>
            <person name="Chertkov O."/>
            <person name="Sikorski J."/>
            <person name="Nolan M."/>
            <person name="Lapidus A."/>
            <person name="Lucas S."/>
            <person name="Del Rio T.G."/>
            <person name="Tice H."/>
            <person name="Cheng J.F."/>
            <person name="Goodwin L."/>
            <person name="Pitluck S."/>
            <person name="Liolios K."/>
            <person name="Ivanova N."/>
            <person name="Mavromatis K."/>
            <person name="Mikhailova N."/>
            <person name="Ovchinnikova G."/>
            <person name="Pati A."/>
            <person name="Chen A."/>
            <person name="Palaniappan K."/>
            <person name="Djao O.D."/>
            <person name="Land M."/>
            <person name="Hauser L."/>
            <person name="Chang Y.J."/>
            <person name="Jeffries C.D."/>
            <person name="Brettin T."/>
            <person name="Han C."/>
            <person name="Detter J.C."/>
            <person name="Rohde M."/>
            <person name="Goker M."/>
            <person name="Woyke T."/>
            <person name="Bristow J."/>
            <person name="Eisen J.A."/>
            <person name="Markowitz V."/>
            <person name="Hugenholtz P."/>
            <person name="Klenk H.P."/>
            <person name="Kyrpides N.C."/>
        </authorList>
    </citation>
    <scope>NUCLEOTIDE SEQUENCE [LARGE SCALE GENOMIC DNA]</scope>
    <source>
        <strain evidence="4">ATCC 19995 / DSM 43183 / JCM 3096 / KCTC 9072 / NBRC 15933 / NCIMB 10081 / Henssen B9</strain>
    </source>
</reference>
<dbReference type="HOGENOM" id="CLU_794389_0_0_11"/>
<sequence length="349" mass="36432">MRDEHGRYGSGPYPVNRGGDPYAVSGRGGRYSPDPYATGGYPSEPGGGQYAASGRSGSYSGSYATERHSGQYTIDRGSGSYAASRRSGSYSGSYAAERRSGSYRSGSYPRGGSGSHRIVHSRPPHRRLGVVLLGAATGVVVCILAVFLVLGMGGDGQESGGVANSGTATSAGTPGTGERTFVPDACQAIDDDLADELVPNADRNQSDTYQTSDRQNQCVWGVYTGRKKRVLTVELRAIAPSGGNDAVEEATRRFQHERDADESGKGLLTGQRLAEKRSIEGVGEEAYAVYAVDSTQNSGEAIVNVRQGNTLITVHYSGSTGDKELAEDPAIEGAVEAAKAALKLLDSGG</sequence>
<organism evidence="3 4">
    <name type="scientific">Thermomonospora curvata (strain ATCC 19995 / DSM 43183 / JCM 3096 / KCTC 9072 / NBRC 15933 / NCIMB 10081 / Henssen B9)</name>
    <dbReference type="NCBI Taxonomy" id="471852"/>
    <lineage>
        <taxon>Bacteria</taxon>
        <taxon>Bacillati</taxon>
        <taxon>Actinomycetota</taxon>
        <taxon>Actinomycetes</taxon>
        <taxon>Streptosporangiales</taxon>
        <taxon>Thermomonosporaceae</taxon>
        <taxon>Thermomonospora</taxon>
    </lineage>
</organism>
<keyword evidence="4" id="KW-1185">Reference proteome</keyword>
<feature type="compositionally biased region" description="Low complexity" evidence="1">
    <location>
        <begin position="50"/>
        <end position="64"/>
    </location>
</feature>
<accession>D1A321</accession>
<dbReference type="KEGG" id="tcu:Tcur_4264"/>
<protein>
    <recommendedName>
        <fullName evidence="5">DUF3558 domain-containing protein</fullName>
    </recommendedName>
</protein>
<evidence type="ECO:0000313" key="4">
    <source>
        <dbReference type="Proteomes" id="UP000001918"/>
    </source>
</evidence>
<evidence type="ECO:0008006" key="5">
    <source>
        <dbReference type="Google" id="ProtNLM"/>
    </source>
</evidence>
<dbReference type="Proteomes" id="UP000001918">
    <property type="component" value="Chromosome"/>
</dbReference>
<evidence type="ECO:0000313" key="3">
    <source>
        <dbReference type="EMBL" id="ACY99791.1"/>
    </source>
</evidence>
<feature type="region of interest" description="Disordered" evidence="1">
    <location>
        <begin position="161"/>
        <end position="181"/>
    </location>
</feature>